<protein>
    <submittedName>
        <fullName evidence="4">DUF2510 domain-containing protein</fullName>
    </submittedName>
</protein>
<keyword evidence="5" id="KW-1185">Reference proteome</keyword>
<keyword evidence="2" id="KW-0812">Transmembrane</keyword>
<feature type="region of interest" description="Disordered" evidence="1">
    <location>
        <begin position="144"/>
        <end position="204"/>
    </location>
</feature>
<keyword evidence="2" id="KW-1133">Transmembrane helix</keyword>
<comment type="caution">
    <text evidence="4">The sequence shown here is derived from an EMBL/GenBank/DDBJ whole genome shotgun (WGS) entry which is preliminary data.</text>
</comment>
<dbReference type="Pfam" id="PF10708">
    <property type="entry name" value="DUF2510"/>
    <property type="match status" value="1"/>
</dbReference>
<dbReference type="EMBL" id="JBHSBI010000005">
    <property type="protein sequence ID" value="MFC4008120.1"/>
    <property type="molecule type" value="Genomic_DNA"/>
</dbReference>
<dbReference type="RefSeq" id="WP_379528201.1">
    <property type="nucleotide sequence ID" value="NZ_JBHSBI010000005.1"/>
</dbReference>
<feature type="transmembrane region" description="Helical" evidence="2">
    <location>
        <begin position="119"/>
        <end position="141"/>
    </location>
</feature>
<feature type="region of interest" description="Disordered" evidence="1">
    <location>
        <begin position="1"/>
        <end position="111"/>
    </location>
</feature>
<name>A0ABV8G2A6_9ACTN</name>
<feature type="domain" description="DUF2510" evidence="3">
    <location>
        <begin position="7"/>
        <end position="38"/>
    </location>
</feature>
<feature type="compositionally biased region" description="Polar residues" evidence="1">
    <location>
        <begin position="72"/>
        <end position="90"/>
    </location>
</feature>
<evidence type="ECO:0000259" key="3">
    <source>
        <dbReference type="Pfam" id="PF10708"/>
    </source>
</evidence>
<organism evidence="4 5">
    <name type="scientific">Nonomuraea purpurea</name>
    <dbReference type="NCBI Taxonomy" id="1849276"/>
    <lineage>
        <taxon>Bacteria</taxon>
        <taxon>Bacillati</taxon>
        <taxon>Actinomycetota</taxon>
        <taxon>Actinomycetes</taxon>
        <taxon>Streptosporangiales</taxon>
        <taxon>Streptosporangiaceae</taxon>
        <taxon>Nonomuraea</taxon>
    </lineage>
</organism>
<dbReference type="Proteomes" id="UP001595851">
    <property type="component" value="Unassembled WGS sequence"/>
</dbReference>
<feature type="compositionally biased region" description="Pro residues" evidence="1">
    <location>
        <begin position="47"/>
        <end position="64"/>
    </location>
</feature>
<keyword evidence="2" id="KW-0472">Membrane</keyword>
<accession>A0ABV8G2A6</accession>
<feature type="compositionally biased region" description="Low complexity" evidence="1">
    <location>
        <begin position="36"/>
        <end position="46"/>
    </location>
</feature>
<gene>
    <name evidence="4" type="ORF">ACFOY2_12875</name>
</gene>
<sequence length="364" mass="39086">MTTQTPAGWYPDPYGEPQLRWWDGDQWTDATHAQEQPSGSPRQPASGPQPQPQPQPQPPQPQPQSDPDWSATPANPTLQFGQPTHGQSAYGQPVPPTQWSGTPGPGYGPPPKQGNPLPWVFGGLAALVVVALIVVAGIFFVNRGSGTDSALPPVPSDRLEPEQPPANPLPSNEPPPGQGAPELPQPADGRITDPGAGVSFEVPDDWQVPRSEQINGQDPMSQKWSAAVQAMSQENYEQDQDWVGNVYSGVLSELYPYNGVSSMGDTAKAVFVDFSGRFYAPAHESKVVSDKALKIGDKDAWVLQFELDFTKISEEKGFKWKKENGALVLIDRGSGESPGILYVSVPDNLGTDVVAKVLSSLKPA</sequence>
<dbReference type="InterPro" id="IPR018929">
    <property type="entry name" value="DUF2510"/>
</dbReference>
<evidence type="ECO:0000313" key="5">
    <source>
        <dbReference type="Proteomes" id="UP001595851"/>
    </source>
</evidence>
<evidence type="ECO:0000256" key="2">
    <source>
        <dbReference type="SAM" id="Phobius"/>
    </source>
</evidence>
<proteinExistence type="predicted"/>
<evidence type="ECO:0000313" key="4">
    <source>
        <dbReference type="EMBL" id="MFC4008120.1"/>
    </source>
</evidence>
<reference evidence="5" key="1">
    <citation type="journal article" date="2019" name="Int. J. Syst. Evol. Microbiol.">
        <title>The Global Catalogue of Microorganisms (GCM) 10K type strain sequencing project: providing services to taxonomists for standard genome sequencing and annotation.</title>
        <authorList>
            <consortium name="The Broad Institute Genomics Platform"/>
            <consortium name="The Broad Institute Genome Sequencing Center for Infectious Disease"/>
            <person name="Wu L."/>
            <person name="Ma J."/>
        </authorList>
    </citation>
    <scope>NUCLEOTIDE SEQUENCE [LARGE SCALE GENOMIC DNA]</scope>
    <source>
        <strain evidence="5">TBRC 1276</strain>
    </source>
</reference>
<feature type="compositionally biased region" description="Pro residues" evidence="1">
    <location>
        <begin position="162"/>
        <end position="178"/>
    </location>
</feature>
<evidence type="ECO:0000256" key="1">
    <source>
        <dbReference type="SAM" id="MobiDB-lite"/>
    </source>
</evidence>